<dbReference type="InterPro" id="IPR028889">
    <property type="entry name" value="USP"/>
</dbReference>
<evidence type="ECO:0000313" key="10">
    <source>
        <dbReference type="EMBL" id="GLI67672.1"/>
    </source>
</evidence>
<feature type="compositionally biased region" description="Low complexity" evidence="8">
    <location>
        <begin position="542"/>
        <end position="551"/>
    </location>
</feature>
<evidence type="ECO:0000256" key="6">
    <source>
        <dbReference type="ARBA" id="ARBA00022801"/>
    </source>
</evidence>
<feature type="region of interest" description="Disordered" evidence="8">
    <location>
        <begin position="793"/>
        <end position="818"/>
    </location>
</feature>
<feature type="compositionally biased region" description="Low complexity" evidence="8">
    <location>
        <begin position="456"/>
        <end position="471"/>
    </location>
</feature>
<feature type="region of interest" description="Disordered" evidence="8">
    <location>
        <begin position="636"/>
        <end position="724"/>
    </location>
</feature>
<protein>
    <recommendedName>
        <fullName evidence="3">ubiquitinyl hydrolase 1</fullName>
        <ecNumber evidence="3">3.4.19.12</ecNumber>
    </recommendedName>
</protein>
<keyword evidence="11" id="KW-1185">Reference proteome</keyword>
<accession>A0ABQ5SEB2</accession>
<dbReference type="InterPro" id="IPR018200">
    <property type="entry name" value="USP_CS"/>
</dbReference>
<dbReference type="Gene3D" id="3.90.70.10">
    <property type="entry name" value="Cysteine proteinases"/>
    <property type="match status" value="1"/>
</dbReference>
<dbReference type="InterPro" id="IPR050164">
    <property type="entry name" value="Peptidase_C19"/>
</dbReference>
<keyword evidence="7" id="KW-0788">Thiol protease</keyword>
<dbReference type="EMBL" id="BSDZ01000078">
    <property type="protein sequence ID" value="GLI67672.1"/>
    <property type="molecule type" value="Genomic_DNA"/>
</dbReference>
<feature type="compositionally biased region" description="Gly residues" evidence="8">
    <location>
        <begin position="1010"/>
        <end position="1023"/>
    </location>
</feature>
<feature type="compositionally biased region" description="Low complexity" evidence="8">
    <location>
        <begin position="1038"/>
        <end position="1049"/>
    </location>
</feature>
<reference evidence="10 11" key="1">
    <citation type="journal article" date="2023" name="IScience">
        <title>Expanded male sex-determining region conserved during the evolution of homothallism in the green alga Volvox.</title>
        <authorList>
            <person name="Yamamoto K."/>
            <person name="Matsuzaki R."/>
            <person name="Mahakham W."/>
            <person name="Heman W."/>
            <person name="Sekimoto H."/>
            <person name="Kawachi M."/>
            <person name="Minakuchi Y."/>
            <person name="Toyoda A."/>
            <person name="Nozaki H."/>
        </authorList>
    </citation>
    <scope>NUCLEOTIDE SEQUENCE [LARGE SCALE GENOMIC DNA]</scope>
    <source>
        <strain evidence="10 11">NIES-4468</strain>
    </source>
</reference>
<evidence type="ECO:0000259" key="9">
    <source>
        <dbReference type="PROSITE" id="PS50235"/>
    </source>
</evidence>
<sequence>MNSVLQALAHTPPLAELFLSPRSDRLLAEISGGRVPDEGYDPVAAMQQLVRKAFSTLVLAPKAHAASLRLINKRFRLGRQEDSHEFLRCLLDAMHEACLKRFKPKPPPELATTTFVYRIFGGRLRSQIECEGADYVSRTYDPFLDLSLEINRATSLERALSAFTAPEVLDGANKYRCPKNNKLVRAVKRISVEEAPNVLTVHLKRFEYGSFGAKINKKVEFGTQLDLRPYMSNTKGPQQIYELYGVLVHHGHSVNNGHYICYVKAANGLWHVCDDHRVSAVGERTVLEQRAYILFYVRQHPRSSAAMAAAITAAVHQARTGAGDAEEKLAAAAANGHDKEAVVAVLRRQREDDATSCRGAEQPEGQDGRNAKRVRHTAAVGAGPVAHVGDGKGTGQEATAASRAVPKSNTALAHMLANLVENKKQLQMPKRKLQMDNALTGQGLGEQQLEMDRYAQQGQQQHQQCGDVQGQRASVNDHQNNLAEISGHGHANGDVATSHPPAAKAAKFVLAKAIGAEAAGPKSAFNDSVNRQHRAMSSDSGQQQQQPEQQQHVVDSAERFQLQQQNHQVADGVHQARRVSLLKPLRGSLVCSRTSVWYATAGQLCHAAAKGGASSGKGRFTLSASVPPAAITDAFPEDAGTWHRGQGPRPPSGHCETATPPPAVSHPNSPHHHIHKSLEDKFDALGSPENRDQSVPNQSSRRSKDDGTFAAVDLPGCLGPSTTGQLRDLVAGVASGRKKTSRLAFLSAQKSMAASDGEPDAVAGVSRVSQQGAAGDSARAGLDVQELEVEPSVRRHKRARQAAADGDGRVGPTIASPANGDVTKATLAWPGDAKAKALLEAPTQRQQPSAAAAKEVLTGQEALSWLLSGDSGHGTSGVRARHAGAGSSNWEVDEPGVFELRQQAAQLNHTISGTKRHVPAGGREYDEWDEEYDRGRTKKVRNKGGGNDEGYGEDGPSLLRSGFNMFQRAASEGWRSDAKDGPGQTPGSGRSSRGRGRGRTPVERGVRTPGRGGCTPGGRGGRFGASKSPGRGWGRGRGWSPRGRGTTNR</sequence>
<dbReference type="Proteomes" id="UP001165090">
    <property type="component" value="Unassembled WGS sequence"/>
</dbReference>
<keyword evidence="6" id="KW-0378">Hydrolase</keyword>
<evidence type="ECO:0000256" key="8">
    <source>
        <dbReference type="SAM" id="MobiDB-lite"/>
    </source>
</evidence>
<feature type="region of interest" description="Disordered" evidence="8">
    <location>
        <begin position="454"/>
        <end position="473"/>
    </location>
</feature>
<feature type="region of interest" description="Disordered" evidence="8">
    <location>
        <begin position="531"/>
        <end position="554"/>
    </location>
</feature>
<dbReference type="PROSITE" id="PS50235">
    <property type="entry name" value="USP_3"/>
    <property type="match status" value="1"/>
</dbReference>
<name>A0ABQ5SEB2_9CHLO</name>
<dbReference type="SUPFAM" id="SSF54001">
    <property type="entry name" value="Cysteine proteinases"/>
    <property type="match status" value="1"/>
</dbReference>
<comment type="similarity">
    <text evidence="2">Belongs to the peptidase C19 family.</text>
</comment>
<dbReference type="InterPro" id="IPR038765">
    <property type="entry name" value="Papain-like_cys_pep_sf"/>
</dbReference>
<gene>
    <name evidence="10" type="ORF">VaNZ11_011833</name>
</gene>
<dbReference type="PROSITE" id="PS00973">
    <property type="entry name" value="USP_2"/>
    <property type="match status" value="1"/>
</dbReference>
<evidence type="ECO:0000256" key="3">
    <source>
        <dbReference type="ARBA" id="ARBA00012759"/>
    </source>
</evidence>
<proteinExistence type="inferred from homology"/>
<feature type="compositionally biased region" description="Polar residues" evidence="8">
    <location>
        <begin position="531"/>
        <end position="541"/>
    </location>
</feature>
<evidence type="ECO:0000313" key="11">
    <source>
        <dbReference type="Proteomes" id="UP001165090"/>
    </source>
</evidence>
<comment type="catalytic activity">
    <reaction evidence="1">
        <text>Thiol-dependent hydrolysis of ester, thioester, amide, peptide and isopeptide bonds formed by the C-terminal Gly of ubiquitin (a 76-residue protein attached to proteins as an intracellular targeting signal).</text>
        <dbReference type="EC" id="3.4.19.12"/>
    </reaction>
</comment>
<feature type="region of interest" description="Disordered" evidence="8">
    <location>
        <begin position="914"/>
        <end position="1049"/>
    </location>
</feature>
<evidence type="ECO:0000256" key="4">
    <source>
        <dbReference type="ARBA" id="ARBA00022670"/>
    </source>
</evidence>
<feature type="domain" description="USP" evidence="9">
    <location>
        <begin position="1"/>
        <end position="299"/>
    </location>
</feature>
<feature type="region of interest" description="Disordered" evidence="8">
    <location>
        <begin position="351"/>
        <end position="372"/>
    </location>
</feature>
<dbReference type="Pfam" id="PF00443">
    <property type="entry name" value="UCH"/>
    <property type="match status" value="1"/>
</dbReference>
<evidence type="ECO:0000256" key="1">
    <source>
        <dbReference type="ARBA" id="ARBA00000707"/>
    </source>
</evidence>
<organism evidence="10 11">
    <name type="scientific">Volvox africanus</name>
    <dbReference type="NCBI Taxonomy" id="51714"/>
    <lineage>
        <taxon>Eukaryota</taxon>
        <taxon>Viridiplantae</taxon>
        <taxon>Chlorophyta</taxon>
        <taxon>core chlorophytes</taxon>
        <taxon>Chlorophyceae</taxon>
        <taxon>CS clade</taxon>
        <taxon>Chlamydomonadales</taxon>
        <taxon>Volvocaceae</taxon>
        <taxon>Volvox</taxon>
    </lineage>
</organism>
<dbReference type="PANTHER" id="PTHR24006">
    <property type="entry name" value="UBIQUITIN CARBOXYL-TERMINAL HYDROLASE"/>
    <property type="match status" value="1"/>
</dbReference>
<dbReference type="InterPro" id="IPR001394">
    <property type="entry name" value="Peptidase_C19_UCH"/>
</dbReference>
<keyword evidence="4" id="KW-0645">Protease</keyword>
<dbReference type="PANTHER" id="PTHR24006:SF758">
    <property type="entry name" value="UBIQUITIN CARBOXYL-TERMINAL HYDROLASE 36"/>
    <property type="match status" value="1"/>
</dbReference>
<comment type="caution">
    <text evidence="10">The sequence shown here is derived from an EMBL/GenBank/DDBJ whole genome shotgun (WGS) entry which is preliminary data.</text>
</comment>
<keyword evidence="5" id="KW-0833">Ubl conjugation pathway</keyword>
<evidence type="ECO:0000256" key="2">
    <source>
        <dbReference type="ARBA" id="ARBA00009085"/>
    </source>
</evidence>
<evidence type="ECO:0000256" key="5">
    <source>
        <dbReference type="ARBA" id="ARBA00022786"/>
    </source>
</evidence>
<evidence type="ECO:0000256" key="7">
    <source>
        <dbReference type="ARBA" id="ARBA00022807"/>
    </source>
</evidence>
<dbReference type="EC" id="3.4.19.12" evidence="3"/>